<dbReference type="PANTHER" id="PTHR45737">
    <property type="entry name" value="VON WILLEBRAND FACTOR A DOMAIN-CONTAINING PROTEIN 5A"/>
    <property type="match status" value="1"/>
</dbReference>
<dbReference type="InterPro" id="IPR002035">
    <property type="entry name" value="VWF_A"/>
</dbReference>
<comment type="caution">
    <text evidence="4">The sequence shown here is derived from an EMBL/GenBank/DDBJ whole genome shotgun (WGS) entry which is preliminary data.</text>
</comment>
<dbReference type="InterPro" id="IPR013694">
    <property type="entry name" value="VIT"/>
</dbReference>
<dbReference type="SUPFAM" id="SSF53300">
    <property type="entry name" value="vWA-like"/>
    <property type="match status" value="1"/>
</dbReference>
<feature type="domain" description="VWFA" evidence="2">
    <location>
        <begin position="330"/>
        <end position="510"/>
    </location>
</feature>
<protein>
    <recommendedName>
        <fullName evidence="6">von Willebrand factor A domain-containing protein 5A</fullName>
    </recommendedName>
</protein>
<dbReference type="AlphaFoldDB" id="A0ABC9HHS9"/>
<dbReference type="InterPro" id="IPR036465">
    <property type="entry name" value="vWFA_dom_sf"/>
</dbReference>
<reference evidence="4 5" key="1">
    <citation type="submission" date="2024-08" db="EMBL/GenBank/DDBJ databases">
        <authorList>
            <person name="Paterson S."/>
        </authorList>
    </citation>
    <scope>NUCLEOTIDE SEQUENCE [LARGE SCALE GENOMIC DNA]</scope>
</reference>
<evidence type="ECO:0000256" key="1">
    <source>
        <dbReference type="SAM" id="MobiDB-lite"/>
    </source>
</evidence>
<keyword evidence="5" id="KW-1185">Reference proteome</keyword>
<dbReference type="SMART" id="SM00327">
    <property type="entry name" value="VWA"/>
    <property type="match status" value="1"/>
</dbReference>
<gene>
    <name evidence="4" type="ORF">FHB240107_LOCUS4426</name>
</gene>
<feature type="region of interest" description="Disordered" evidence="1">
    <location>
        <begin position="718"/>
        <end position="737"/>
    </location>
</feature>
<dbReference type="PROSITE" id="PS51468">
    <property type="entry name" value="VIT"/>
    <property type="match status" value="1"/>
</dbReference>
<dbReference type="SMART" id="SM00609">
    <property type="entry name" value="VIT"/>
    <property type="match status" value="1"/>
</dbReference>
<feature type="domain" description="VIT" evidence="3">
    <location>
        <begin position="49"/>
        <end position="178"/>
    </location>
</feature>
<evidence type="ECO:0000259" key="2">
    <source>
        <dbReference type="PROSITE" id="PS50234"/>
    </source>
</evidence>
<dbReference type="PANTHER" id="PTHR45737:SF6">
    <property type="entry name" value="VON WILLEBRAND FACTOR A DOMAIN-CONTAINING PROTEIN 5A"/>
    <property type="match status" value="1"/>
</dbReference>
<evidence type="ECO:0008006" key="6">
    <source>
        <dbReference type="Google" id="ProtNLM"/>
    </source>
</evidence>
<dbReference type="Gene3D" id="3.40.50.410">
    <property type="entry name" value="von Willebrand factor, type A domain"/>
    <property type="match status" value="1"/>
</dbReference>
<dbReference type="EMBL" id="CANUEZ050000192">
    <property type="protein sequence ID" value="CAM0511977.1"/>
    <property type="molecule type" value="Genomic_DNA"/>
</dbReference>
<dbReference type="Pfam" id="PF08487">
    <property type="entry name" value="VIT"/>
    <property type="match status" value="1"/>
</dbReference>
<sequence>MNFPVQNQVDLLLSLLKGKAYDIIVDTGVMNQILSEAIFDKLRMSSSECGVICLAGYSSEPRVALEKVEIHCSVTDLTAYVQTTCIYKSNIDEPMEAAYVFPLNDVALFNFEARIEDRIIVAECRPRAEAKTTYDDAVASGHTAYIAEQDEGCEDVFRMRLGNIPGRSAVTIMLKYVNQLDAESLVDDNIHTRATFTLPGFLNPRYTPKESRIDKEFDIIDRSETLKPYSMNFTGDITMPFRMIAVSSPHDKFEVEWRSTDQTSATVKLSAFQPDHDLQMVIDFEQKLDSFAVCEWGDRQANNILSKDCIMAQFIPDFTEFVNEIETRTEVYFIIDRSGSMSGSNIECAAESLLLFLKSLPSGCRFQIIGFGSTYETLFPEPVEYNEQSLARAIECQRKLEADLGGTEVYPALEEALKAPLTGSGWYKQIIFFTDGDVSNADEVIGLVRSHVNQACIFPIGIGCGASTYLVNGIARAGRGVSTFIRQPQELRAATMSVLNAALQPRASNVHIQWDLKSSDASGRLVPLDIVSIPQRVPPIFNGRFATIFGLLDYNHEHTLSGHITLECEVMNKKQTSAVNMADVISAQRVLKENIDLPLHRLAGKVQLNELSDQHKAIQIQGKERDNKDIEKDTECGEFRKKIEQLSSALNVISPFTAFVGVDPVKREPVKHARPSTPPDFSQCSGFACASMAATAFDVPDCALRGMAQVECDDEFEMSADDDDEDGQIQPVPSSVKPKERDPLLCLVDLQRADGSWVLDAEFCECLSLSLTVVQSAVPKTWDAIHTKGPVPEAAWATALALAYFETTLDTRASEWKLLARKASGWLMKQVTVGISDANCAKEYCDNLIAEAKTFLTNKI</sequence>
<dbReference type="Pfam" id="PF13768">
    <property type="entry name" value="VWA_3"/>
    <property type="match status" value="1"/>
</dbReference>
<feature type="compositionally biased region" description="Acidic residues" evidence="1">
    <location>
        <begin position="718"/>
        <end position="727"/>
    </location>
</feature>
<organism evidence="4 5">
    <name type="scientific">Fasciola hepatica</name>
    <name type="common">Liver fluke</name>
    <dbReference type="NCBI Taxonomy" id="6192"/>
    <lineage>
        <taxon>Eukaryota</taxon>
        <taxon>Metazoa</taxon>
        <taxon>Spiralia</taxon>
        <taxon>Lophotrochozoa</taxon>
        <taxon>Platyhelminthes</taxon>
        <taxon>Trematoda</taxon>
        <taxon>Digenea</taxon>
        <taxon>Plagiorchiida</taxon>
        <taxon>Echinostomata</taxon>
        <taxon>Echinostomatoidea</taxon>
        <taxon>Fasciolidae</taxon>
        <taxon>Fasciola</taxon>
    </lineage>
</organism>
<evidence type="ECO:0000259" key="3">
    <source>
        <dbReference type="PROSITE" id="PS51468"/>
    </source>
</evidence>
<evidence type="ECO:0000313" key="5">
    <source>
        <dbReference type="Proteomes" id="UP001189180"/>
    </source>
</evidence>
<name>A0ABC9HHS9_FASHE</name>
<evidence type="ECO:0000313" key="4">
    <source>
        <dbReference type="EMBL" id="CAM0511977.1"/>
    </source>
</evidence>
<dbReference type="PROSITE" id="PS50234">
    <property type="entry name" value="VWFA"/>
    <property type="match status" value="1"/>
</dbReference>
<proteinExistence type="predicted"/>
<dbReference type="Proteomes" id="UP001189180">
    <property type="component" value="Unassembled WGS sequence"/>
</dbReference>
<accession>A0ABC9HHS9</accession>